<dbReference type="PANTHER" id="PTHR21290:SF25">
    <property type="entry name" value="SPHINGOMYELIN SYNTHASE-RELATED PROTEIN 1"/>
    <property type="match status" value="1"/>
</dbReference>
<evidence type="ECO:0000256" key="7">
    <source>
        <dbReference type="ARBA" id="ARBA00023098"/>
    </source>
</evidence>
<keyword evidence="6 9" id="KW-1133">Transmembrane helix</keyword>
<evidence type="ECO:0000313" key="12">
    <source>
        <dbReference type="Proteomes" id="UP000469890"/>
    </source>
</evidence>
<dbReference type="GO" id="GO:0000139">
    <property type="term" value="C:Golgi membrane"/>
    <property type="evidence" value="ECO:0007669"/>
    <property type="project" value="TreeGrafter"/>
</dbReference>
<dbReference type="AlphaFoldDB" id="A0A8H4BAW7"/>
<feature type="transmembrane region" description="Helical" evidence="9">
    <location>
        <begin position="287"/>
        <end position="307"/>
    </location>
</feature>
<feature type="transmembrane region" description="Helical" evidence="9">
    <location>
        <begin position="168"/>
        <end position="186"/>
    </location>
</feature>
<evidence type="ECO:0000259" key="10">
    <source>
        <dbReference type="Pfam" id="PF14360"/>
    </source>
</evidence>
<sequence>MKSGQDHSSSNPFVDPEKTLLCDISYLKDIFPDPQCSFSLLRLLSMMMLHPKRFLKLFLADNLHDIGAKKSPAYVAISAPEKQTIGFISLRLAPPVKIRRLQDVRDIFLNHEFLRLLMLVAWLVLCGFIETFMAQLSDIRYHAGPAISKHPLRDLLHDAFPLVADTQIVNYLLTTTIVYTVAGFAIQSPDWTTRFMILRRWAFIMGFIYVFRGITLLVTTLPSSLIDECRPPEIELTGTVAQRFGFIMEVIGGTALTCTDNIFSGHTSMMMSCCMIWRVHSRLRRPFSWMLYSVATAGILMILFTRFHYSIDVVLAIYITYTAWDTYLRYIQEASMRYMFGFTNHSTFDLFNTQIHTADAARMYEYLNWQPHPLGKKWMMWFFMYVDGLDIRLRALRVFDEHGVWQQKNKPASMTEKKHSTIQPIV</sequence>
<evidence type="ECO:0000256" key="9">
    <source>
        <dbReference type="SAM" id="Phobius"/>
    </source>
</evidence>
<reference evidence="11 12" key="1">
    <citation type="submission" date="2019-09" db="EMBL/GenBank/DDBJ databases">
        <authorList>
            <consortium name="DOE Joint Genome Institute"/>
            <person name="Mondo S.J."/>
            <person name="Navarro-Mendoza M.I."/>
            <person name="Perez-Arques C."/>
            <person name="Panchal S."/>
            <person name="Nicolas F.E."/>
            <person name="Ganguly P."/>
            <person name="Pangilinan J."/>
            <person name="Grigoriev I."/>
            <person name="Heitman J."/>
            <person name="Sanya K."/>
            <person name="Garre V."/>
        </authorList>
    </citation>
    <scope>NUCLEOTIDE SEQUENCE [LARGE SCALE GENOMIC DNA]</scope>
    <source>
        <strain evidence="11 12">MU402</strain>
    </source>
</reference>
<keyword evidence="8 9" id="KW-0472">Membrane</keyword>
<dbReference type="PANTHER" id="PTHR21290">
    <property type="entry name" value="SPHINGOMYELIN SYNTHETASE"/>
    <property type="match status" value="1"/>
</dbReference>
<dbReference type="GO" id="GO:0047493">
    <property type="term" value="F:ceramide cholinephosphotransferase activity"/>
    <property type="evidence" value="ECO:0007669"/>
    <property type="project" value="TreeGrafter"/>
</dbReference>
<dbReference type="EMBL" id="JAAECE010000007">
    <property type="protein sequence ID" value="KAF1798625.1"/>
    <property type="molecule type" value="Genomic_DNA"/>
</dbReference>
<feature type="transmembrane region" description="Helical" evidence="9">
    <location>
        <begin position="113"/>
        <end position="134"/>
    </location>
</feature>
<evidence type="ECO:0000313" key="11">
    <source>
        <dbReference type="EMBL" id="KAF1798625.1"/>
    </source>
</evidence>
<keyword evidence="7" id="KW-0443">Lipid metabolism</keyword>
<proteinExistence type="inferred from homology"/>
<dbReference type="InterPro" id="IPR045221">
    <property type="entry name" value="Sphingomyelin_synth-like"/>
</dbReference>
<evidence type="ECO:0000256" key="4">
    <source>
        <dbReference type="ARBA" id="ARBA00022692"/>
    </source>
</evidence>
<comment type="similarity">
    <text evidence="2">Belongs to the sphingomyelin synthase family.</text>
</comment>
<feature type="transmembrane region" description="Helical" evidence="9">
    <location>
        <begin position="198"/>
        <end position="218"/>
    </location>
</feature>
<dbReference type="Pfam" id="PF14360">
    <property type="entry name" value="PAP2_C"/>
    <property type="match status" value="1"/>
</dbReference>
<feature type="domain" description="Sphingomyelin synthase-like" evidence="10">
    <location>
        <begin position="257"/>
        <end position="327"/>
    </location>
</feature>
<feature type="transmembrane region" description="Helical" evidence="9">
    <location>
        <begin position="313"/>
        <end position="331"/>
    </location>
</feature>
<keyword evidence="4 9" id="KW-0812">Transmembrane</keyword>
<dbReference type="GO" id="GO:0033188">
    <property type="term" value="F:sphingomyelin synthase activity"/>
    <property type="evidence" value="ECO:0007669"/>
    <property type="project" value="TreeGrafter"/>
</dbReference>
<keyword evidence="3" id="KW-0808">Transferase</keyword>
<evidence type="ECO:0000256" key="5">
    <source>
        <dbReference type="ARBA" id="ARBA00022919"/>
    </source>
</evidence>
<evidence type="ECO:0000256" key="2">
    <source>
        <dbReference type="ARBA" id="ARBA00005441"/>
    </source>
</evidence>
<dbReference type="GO" id="GO:0005886">
    <property type="term" value="C:plasma membrane"/>
    <property type="evidence" value="ECO:0007669"/>
    <property type="project" value="TreeGrafter"/>
</dbReference>
<comment type="subcellular location">
    <subcellularLocation>
        <location evidence="1">Membrane</location>
        <topology evidence="1">Multi-pass membrane protein</topology>
    </subcellularLocation>
</comment>
<name>A0A8H4BAW7_MUCCL</name>
<evidence type="ECO:0000256" key="8">
    <source>
        <dbReference type="ARBA" id="ARBA00023136"/>
    </source>
</evidence>
<dbReference type="Proteomes" id="UP000469890">
    <property type="component" value="Unassembled WGS sequence"/>
</dbReference>
<evidence type="ECO:0000256" key="1">
    <source>
        <dbReference type="ARBA" id="ARBA00004141"/>
    </source>
</evidence>
<comment type="caution">
    <text evidence="11">The sequence shown here is derived from an EMBL/GenBank/DDBJ whole genome shotgun (WGS) entry which is preliminary data.</text>
</comment>
<dbReference type="GO" id="GO:0005789">
    <property type="term" value="C:endoplasmic reticulum membrane"/>
    <property type="evidence" value="ECO:0007669"/>
    <property type="project" value="TreeGrafter"/>
</dbReference>
<evidence type="ECO:0000256" key="3">
    <source>
        <dbReference type="ARBA" id="ARBA00022679"/>
    </source>
</evidence>
<protein>
    <submittedName>
        <fullName evidence="11">PAP2 superfamily C-terminal-domain-containing protein</fullName>
    </submittedName>
</protein>
<dbReference type="GO" id="GO:0046513">
    <property type="term" value="P:ceramide biosynthetic process"/>
    <property type="evidence" value="ECO:0007669"/>
    <property type="project" value="TreeGrafter"/>
</dbReference>
<gene>
    <name evidence="11" type="ORF">FB192DRAFT_1392429</name>
</gene>
<accession>A0A8H4BAW7</accession>
<evidence type="ECO:0000256" key="6">
    <source>
        <dbReference type="ARBA" id="ARBA00022989"/>
    </source>
</evidence>
<organism evidence="11 12">
    <name type="scientific">Mucor circinelloides f. lusitanicus</name>
    <name type="common">Mucor racemosus var. lusitanicus</name>
    <dbReference type="NCBI Taxonomy" id="29924"/>
    <lineage>
        <taxon>Eukaryota</taxon>
        <taxon>Fungi</taxon>
        <taxon>Fungi incertae sedis</taxon>
        <taxon>Mucoromycota</taxon>
        <taxon>Mucoromycotina</taxon>
        <taxon>Mucoromycetes</taxon>
        <taxon>Mucorales</taxon>
        <taxon>Mucorineae</taxon>
        <taxon>Mucoraceae</taxon>
        <taxon>Mucor</taxon>
    </lineage>
</organism>
<keyword evidence="5" id="KW-0746">Sphingolipid metabolism</keyword>
<dbReference type="InterPro" id="IPR025749">
    <property type="entry name" value="Sphingomyelin_synth-like_dom"/>
</dbReference>